<comment type="similarity">
    <text evidence="1">Belongs to the UPF0065 (bug) family.</text>
</comment>
<dbReference type="InterPro" id="IPR042100">
    <property type="entry name" value="Bug_dom1"/>
</dbReference>
<dbReference type="EMBL" id="QPJK01000010">
    <property type="protein sequence ID" value="RCW66637.1"/>
    <property type="molecule type" value="Genomic_DNA"/>
</dbReference>
<dbReference type="InterPro" id="IPR005064">
    <property type="entry name" value="BUG"/>
</dbReference>
<gene>
    <name evidence="3" type="ORF">DES41_1101</name>
</gene>
<feature type="signal peptide" evidence="2">
    <location>
        <begin position="1"/>
        <end position="30"/>
    </location>
</feature>
<accession>A0A368XJI9</accession>
<evidence type="ECO:0000256" key="1">
    <source>
        <dbReference type="ARBA" id="ARBA00006987"/>
    </source>
</evidence>
<keyword evidence="2" id="KW-0732">Signal</keyword>
<dbReference type="Gene3D" id="3.40.190.10">
    <property type="entry name" value="Periplasmic binding protein-like II"/>
    <property type="match status" value="1"/>
</dbReference>
<dbReference type="SUPFAM" id="SSF53850">
    <property type="entry name" value="Periplasmic binding protein-like II"/>
    <property type="match status" value="1"/>
</dbReference>
<dbReference type="PROSITE" id="PS51318">
    <property type="entry name" value="TAT"/>
    <property type="match status" value="1"/>
</dbReference>
<sequence length="330" mass="35227">MGHGPQISRRQVLGGLTAAGLGLAAPQAFAQGPGNYPHQTVRIVVPYPAGGATDTLARMMASHLQTAWNQTVIVENKPGASGAIGNDMVAKAAPDGYTVLMAITAIVQIPPLMPNLPYDVMKDLQPLAQVANTNSLLAVPKAAPFKDLKDFVTQVKANPRKFNYGSYGVGTSSHIQGSLLNMQAGLDLVHVPYKGAAPLLQDLRGNQLTAAFIDMATARPHLDAMKVLAVTGSKRNPTLPEVPTFAELGYQSFEPIGWFGLFMPAKVPAAIATRFAEESNRILRLPEVIQRIEALGMMPGGMPTAEFAKVVRDDAAVYARIIKDANIRLE</sequence>
<dbReference type="PANTHER" id="PTHR42928">
    <property type="entry name" value="TRICARBOXYLATE-BINDING PROTEIN"/>
    <property type="match status" value="1"/>
</dbReference>
<dbReference type="PANTHER" id="PTHR42928:SF5">
    <property type="entry name" value="BLR1237 PROTEIN"/>
    <property type="match status" value="1"/>
</dbReference>
<comment type="caution">
    <text evidence="3">The sequence shown here is derived from an EMBL/GenBank/DDBJ whole genome shotgun (WGS) entry which is preliminary data.</text>
</comment>
<dbReference type="Pfam" id="PF03401">
    <property type="entry name" value="TctC"/>
    <property type="match status" value="1"/>
</dbReference>
<evidence type="ECO:0000313" key="4">
    <source>
        <dbReference type="Proteomes" id="UP000252884"/>
    </source>
</evidence>
<dbReference type="RefSeq" id="WP_114471164.1">
    <property type="nucleotide sequence ID" value="NZ_QPJK01000010.1"/>
</dbReference>
<dbReference type="Proteomes" id="UP000252884">
    <property type="component" value="Unassembled WGS sequence"/>
</dbReference>
<proteinExistence type="inferred from homology"/>
<evidence type="ECO:0000256" key="2">
    <source>
        <dbReference type="SAM" id="SignalP"/>
    </source>
</evidence>
<name>A0A368XJI9_9BURK</name>
<keyword evidence="3" id="KW-0675">Receptor</keyword>
<dbReference type="AlphaFoldDB" id="A0A368XJI9"/>
<dbReference type="CDD" id="cd07012">
    <property type="entry name" value="PBP2_Bug_TTT"/>
    <property type="match status" value="1"/>
</dbReference>
<reference evidence="3 4" key="1">
    <citation type="submission" date="2018-07" db="EMBL/GenBank/DDBJ databases">
        <title>Genomic Encyclopedia of Type Strains, Phase IV (KMG-IV): sequencing the most valuable type-strain genomes for metagenomic binning, comparative biology and taxonomic classification.</title>
        <authorList>
            <person name="Goeker M."/>
        </authorList>
    </citation>
    <scope>NUCLEOTIDE SEQUENCE [LARGE SCALE GENOMIC DNA]</scope>
    <source>
        <strain evidence="3 4">DSM 21634</strain>
    </source>
</reference>
<dbReference type="PIRSF" id="PIRSF017082">
    <property type="entry name" value="YflP"/>
    <property type="match status" value="1"/>
</dbReference>
<organism evidence="3 4">
    <name type="scientific">Pseudorhodoferax soli</name>
    <dbReference type="NCBI Taxonomy" id="545864"/>
    <lineage>
        <taxon>Bacteria</taxon>
        <taxon>Pseudomonadati</taxon>
        <taxon>Pseudomonadota</taxon>
        <taxon>Betaproteobacteria</taxon>
        <taxon>Burkholderiales</taxon>
        <taxon>Comamonadaceae</taxon>
    </lineage>
</organism>
<dbReference type="InterPro" id="IPR006311">
    <property type="entry name" value="TAT_signal"/>
</dbReference>
<keyword evidence="4" id="KW-1185">Reference proteome</keyword>
<evidence type="ECO:0000313" key="3">
    <source>
        <dbReference type="EMBL" id="RCW66637.1"/>
    </source>
</evidence>
<protein>
    <submittedName>
        <fullName evidence="3">Tripartite-type tricarboxylate transporter receptor subunit TctC</fullName>
    </submittedName>
</protein>
<feature type="chain" id="PRO_5016752192" evidence="2">
    <location>
        <begin position="31"/>
        <end position="330"/>
    </location>
</feature>
<dbReference type="OrthoDB" id="8678477at2"/>
<dbReference type="Gene3D" id="3.40.190.150">
    <property type="entry name" value="Bordetella uptake gene, domain 1"/>
    <property type="match status" value="1"/>
</dbReference>